<evidence type="ECO:0000313" key="1">
    <source>
        <dbReference type="EMBL" id="CAB5219135.1"/>
    </source>
</evidence>
<reference evidence="1" key="1">
    <citation type="submission" date="2020-05" db="EMBL/GenBank/DDBJ databases">
        <authorList>
            <person name="Chiriac C."/>
            <person name="Salcher M."/>
            <person name="Ghai R."/>
            <person name="Kavagutti S V."/>
        </authorList>
    </citation>
    <scope>NUCLEOTIDE SEQUENCE</scope>
</reference>
<organism evidence="1">
    <name type="scientific">uncultured Caudovirales phage</name>
    <dbReference type="NCBI Taxonomy" id="2100421"/>
    <lineage>
        <taxon>Viruses</taxon>
        <taxon>Duplodnaviria</taxon>
        <taxon>Heunggongvirae</taxon>
        <taxon>Uroviricota</taxon>
        <taxon>Caudoviricetes</taxon>
        <taxon>Peduoviridae</taxon>
        <taxon>Maltschvirus</taxon>
        <taxon>Maltschvirus maltsch</taxon>
    </lineage>
</organism>
<proteinExistence type="predicted"/>
<gene>
    <name evidence="1" type="ORF">UFOVP221_29</name>
</gene>
<accession>A0A6J7WQV2</accession>
<protein>
    <submittedName>
        <fullName evidence="1">Uncharacterized protein</fullName>
    </submittedName>
</protein>
<dbReference type="EMBL" id="LR798267">
    <property type="protein sequence ID" value="CAB5219135.1"/>
    <property type="molecule type" value="Genomic_DNA"/>
</dbReference>
<name>A0A6J7WQV2_9CAUD</name>
<sequence>MKVKVITHRNQGLGSRERHQVIDFDLDSEVLVAKWNWLTFDEPTPLLGASWLLVGDTVWTLHKGKATITEVLHGFWRFDGEEELFAVQPHERFPLVARGAHTGDTVVYDWRK</sequence>